<proteinExistence type="inferred from homology"/>
<protein>
    <recommendedName>
        <fullName evidence="11">Aquaporin</fullName>
    </recommendedName>
</protein>
<feature type="transmembrane region" description="Helical" evidence="8">
    <location>
        <begin position="36"/>
        <end position="59"/>
    </location>
</feature>
<evidence type="ECO:0000256" key="1">
    <source>
        <dbReference type="ARBA" id="ARBA00004127"/>
    </source>
</evidence>
<evidence type="ECO:0000313" key="10">
    <source>
        <dbReference type="Proteomes" id="UP001162131"/>
    </source>
</evidence>
<evidence type="ECO:0000256" key="3">
    <source>
        <dbReference type="ARBA" id="ARBA00022692"/>
    </source>
</evidence>
<dbReference type="GO" id="GO:0019755">
    <property type="term" value="P:one-carbon compound transport"/>
    <property type="evidence" value="ECO:0007669"/>
    <property type="project" value="UniProtKB-ARBA"/>
</dbReference>
<keyword evidence="5 8" id="KW-1133">Transmembrane helix</keyword>
<feature type="transmembrane region" description="Helical" evidence="8">
    <location>
        <begin position="139"/>
        <end position="158"/>
    </location>
</feature>
<dbReference type="InterPro" id="IPR000425">
    <property type="entry name" value="MIP"/>
</dbReference>
<dbReference type="PANTHER" id="PTHR45665">
    <property type="entry name" value="AQUAPORIN-8"/>
    <property type="match status" value="1"/>
</dbReference>
<gene>
    <name evidence="9" type="ORF">BSTOLATCC_MIC33056</name>
</gene>
<feature type="transmembrane region" description="Helical" evidence="8">
    <location>
        <begin position="80"/>
        <end position="100"/>
    </location>
</feature>
<evidence type="ECO:0008006" key="11">
    <source>
        <dbReference type="Google" id="ProtNLM"/>
    </source>
</evidence>
<feature type="transmembrane region" description="Helical" evidence="8">
    <location>
        <begin position="112"/>
        <end position="132"/>
    </location>
</feature>
<comment type="similarity">
    <text evidence="7">Belongs to the MIP/aquaporin (TC 1.A.8) family.</text>
</comment>
<keyword evidence="10" id="KW-1185">Reference proteome</keyword>
<accession>A0AAU9J4K0</accession>
<evidence type="ECO:0000256" key="6">
    <source>
        <dbReference type="ARBA" id="ARBA00023136"/>
    </source>
</evidence>
<dbReference type="Pfam" id="PF00230">
    <property type="entry name" value="MIP"/>
    <property type="match status" value="1"/>
</dbReference>
<dbReference type="AlphaFoldDB" id="A0AAU9J4K0"/>
<comment type="subcellular location">
    <subcellularLocation>
        <location evidence="1">Endomembrane system</location>
        <topology evidence="1">Multi-pass membrane protein</topology>
    </subcellularLocation>
</comment>
<dbReference type="GO" id="GO:0016020">
    <property type="term" value="C:membrane"/>
    <property type="evidence" value="ECO:0007669"/>
    <property type="project" value="InterPro"/>
</dbReference>
<sequence length="245" mass="26653">MENWRKWIAETQMTAMLALAVAVSFGDPYAVSFGLWAIIIGGGFIGVVHLNPTVTLCNYAKKKYLRTLTNENRVEFKGNLIFQIVGALCGGLIGTIIATGNHFHFKIGNDSTIAEAIVAEAIFTCQLNLVIMISQEIEFPLIGSLAVSMTVLVGALTVGPISGGCFNPTVCLSLNSVKAIYYDDINYMHDIWIYVIGPLIGSAMAIVLGCVYLGEKNFKATIYERNSMSSGIPMLSDYKSKDFPE</sequence>
<organism evidence="9 10">
    <name type="scientific">Blepharisma stoltei</name>
    <dbReference type="NCBI Taxonomy" id="1481888"/>
    <lineage>
        <taxon>Eukaryota</taxon>
        <taxon>Sar</taxon>
        <taxon>Alveolata</taxon>
        <taxon>Ciliophora</taxon>
        <taxon>Postciliodesmatophora</taxon>
        <taxon>Heterotrichea</taxon>
        <taxon>Heterotrichida</taxon>
        <taxon>Blepharismidae</taxon>
        <taxon>Blepharisma</taxon>
    </lineage>
</organism>
<evidence type="ECO:0000256" key="7">
    <source>
        <dbReference type="RuleBase" id="RU000477"/>
    </source>
</evidence>
<dbReference type="GO" id="GO:0012505">
    <property type="term" value="C:endomembrane system"/>
    <property type="evidence" value="ECO:0007669"/>
    <property type="project" value="UniProtKB-SubCell"/>
</dbReference>
<dbReference type="GO" id="GO:0015250">
    <property type="term" value="F:water channel activity"/>
    <property type="evidence" value="ECO:0007669"/>
    <property type="project" value="TreeGrafter"/>
</dbReference>
<evidence type="ECO:0000313" key="9">
    <source>
        <dbReference type="EMBL" id="CAG9323154.1"/>
    </source>
</evidence>
<dbReference type="Gene3D" id="1.20.1080.10">
    <property type="entry name" value="Glycerol uptake facilitator protein"/>
    <property type="match status" value="1"/>
</dbReference>
<reference evidence="9" key="1">
    <citation type="submission" date="2021-09" db="EMBL/GenBank/DDBJ databases">
        <authorList>
            <consortium name="AG Swart"/>
            <person name="Singh M."/>
            <person name="Singh A."/>
            <person name="Seah K."/>
            <person name="Emmerich C."/>
        </authorList>
    </citation>
    <scope>NUCLEOTIDE SEQUENCE</scope>
    <source>
        <strain evidence="9">ATCC30299</strain>
    </source>
</reference>
<dbReference type="InterPro" id="IPR034294">
    <property type="entry name" value="Aquaporin_transptr"/>
</dbReference>
<evidence type="ECO:0000256" key="5">
    <source>
        <dbReference type="ARBA" id="ARBA00022989"/>
    </source>
</evidence>
<dbReference type="EMBL" id="CAJZBQ010000033">
    <property type="protein sequence ID" value="CAG9323154.1"/>
    <property type="molecule type" value="Genomic_DNA"/>
</dbReference>
<keyword evidence="3 7" id="KW-0812">Transmembrane</keyword>
<feature type="transmembrane region" description="Helical" evidence="8">
    <location>
        <begin position="191"/>
        <end position="213"/>
    </location>
</feature>
<evidence type="ECO:0000256" key="4">
    <source>
        <dbReference type="ARBA" id="ARBA00022737"/>
    </source>
</evidence>
<dbReference type="InterPro" id="IPR023271">
    <property type="entry name" value="Aquaporin-like"/>
</dbReference>
<dbReference type="PRINTS" id="PR00783">
    <property type="entry name" value="MINTRINSICP"/>
</dbReference>
<evidence type="ECO:0000256" key="8">
    <source>
        <dbReference type="SAM" id="Phobius"/>
    </source>
</evidence>
<keyword evidence="4" id="KW-0677">Repeat</keyword>
<evidence type="ECO:0000256" key="2">
    <source>
        <dbReference type="ARBA" id="ARBA00022448"/>
    </source>
</evidence>
<dbReference type="Proteomes" id="UP001162131">
    <property type="component" value="Unassembled WGS sequence"/>
</dbReference>
<dbReference type="PANTHER" id="PTHR45665:SF9">
    <property type="entry name" value="AQUAPORIN-8"/>
    <property type="match status" value="1"/>
</dbReference>
<dbReference type="SUPFAM" id="SSF81338">
    <property type="entry name" value="Aquaporin-like"/>
    <property type="match status" value="1"/>
</dbReference>
<keyword evidence="2 7" id="KW-0813">Transport</keyword>
<comment type="caution">
    <text evidence="9">The sequence shown here is derived from an EMBL/GenBank/DDBJ whole genome shotgun (WGS) entry which is preliminary data.</text>
</comment>
<dbReference type="GO" id="GO:0005737">
    <property type="term" value="C:cytoplasm"/>
    <property type="evidence" value="ECO:0007669"/>
    <property type="project" value="UniProtKB-ARBA"/>
</dbReference>
<name>A0AAU9J4K0_9CILI</name>
<keyword evidence="6 8" id="KW-0472">Membrane</keyword>